<dbReference type="SMART" id="SM00321">
    <property type="entry name" value="WSC"/>
    <property type="match status" value="1"/>
</dbReference>
<evidence type="ECO:0000256" key="5">
    <source>
        <dbReference type="ARBA" id="ARBA00023136"/>
    </source>
</evidence>
<evidence type="ECO:0000256" key="4">
    <source>
        <dbReference type="ARBA" id="ARBA00022989"/>
    </source>
</evidence>
<keyword evidence="3" id="KW-0732">Signal</keyword>
<keyword evidence="2" id="KW-0812">Transmembrane</keyword>
<protein>
    <recommendedName>
        <fullName evidence="7">WSC domain-containing protein</fullName>
    </recommendedName>
</protein>
<reference evidence="8 9" key="1">
    <citation type="submission" date="2023-08" db="EMBL/GenBank/DDBJ databases">
        <title>Black Yeasts Isolated from many extreme environments.</title>
        <authorList>
            <person name="Coleine C."/>
            <person name="Stajich J.E."/>
            <person name="Selbmann L."/>
        </authorList>
    </citation>
    <scope>NUCLEOTIDE SEQUENCE [LARGE SCALE GENOMIC DNA]</scope>
    <source>
        <strain evidence="8 9">CCFEE 536</strain>
    </source>
</reference>
<accession>A0ABR0M5G2</accession>
<evidence type="ECO:0000259" key="7">
    <source>
        <dbReference type="PROSITE" id="PS51212"/>
    </source>
</evidence>
<proteinExistence type="predicted"/>
<dbReference type="InterPro" id="IPR002889">
    <property type="entry name" value="WSC_carb-bd"/>
</dbReference>
<evidence type="ECO:0000256" key="2">
    <source>
        <dbReference type="ARBA" id="ARBA00022692"/>
    </source>
</evidence>
<evidence type="ECO:0000313" key="8">
    <source>
        <dbReference type="EMBL" id="KAK5282525.1"/>
    </source>
</evidence>
<evidence type="ECO:0000313" key="9">
    <source>
        <dbReference type="Proteomes" id="UP001357485"/>
    </source>
</evidence>
<gene>
    <name evidence="8" type="ORF">LTR16_005791</name>
</gene>
<evidence type="ECO:0000256" key="6">
    <source>
        <dbReference type="ARBA" id="ARBA00023180"/>
    </source>
</evidence>
<sequence length="101" mass="10663">MTVANCIDYCSAAGYSYAGMEYSSECYCGNTLATDRAPAAGILGNCFMKCSGDSTEYCGGGAALSIYRNTASSATRRRRARRGIWTRTATTTPPICLKAGT</sequence>
<dbReference type="PANTHER" id="PTHR24269:SF16">
    <property type="entry name" value="PROTEIN SLG1"/>
    <property type="match status" value="1"/>
</dbReference>
<dbReference type="EMBL" id="JAVRRA010000984">
    <property type="protein sequence ID" value="KAK5282525.1"/>
    <property type="molecule type" value="Genomic_DNA"/>
</dbReference>
<comment type="subcellular location">
    <subcellularLocation>
        <location evidence="1">Membrane</location>
        <topology evidence="1">Single-pass membrane protein</topology>
    </subcellularLocation>
</comment>
<dbReference type="PANTHER" id="PTHR24269">
    <property type="entry name" value="KREMEN PROTEIN"/>
    <property type="match status" value="1"/>
</dbReference>
<keyword evidence="9" id="KW-1185">Reference proteome</keyword>
<keyword evidence="5" id="KW-0472">Membrane</keyword>
<evidence type="ECO:0000256" key="1">
    <source>
        <dbReference type="ARBA" id="ARBA00004167"/>
    </source>
</evidence>
<dbReference type="PROSITE" id="PS51212">
    <property type="entry name" value="WSC"/>
    <property type="match status" value="1"/>
</dbReference>
<keyword evidence="4" id="KW-1133">Transmembrane helix</keyword>
<name>A0ABR0M5G2_9PEZI</name>
<organism evidence="8 9">
    <name type="scientific">Cryomyces antarcticus</name>
    <dbReference type="NCBI Taxonomy" id="329879"/>
    <lineage>
        <taxon>Eukaryota</taxon>
        <taxon>Fungi</taxon>
        <taxon>Dikarya</taxon>
        <taxon>Ascomycota</taxon>
        <taxon>Pezizomycotina</taxon>
        <taxon>Dothideomycetes</taxon>
        <taxon>Dothideomycetes incertae sedis</taxon>
        <taxon>Cryomyces</taxon>
    </lineage>
</organism>
<dbReference type="Proteomes" id="UP001357485">
    <property type="component" value="Unassembled WGS sequence"/>
</dbReference>
<dbReference type="Pfam" id="PF01822">
    <property type="entry name" value="WSC"/>
    <property type="match status" value="1"/>
</dbReference>
<feature type="domain" description="WSC" evidence="7">
    <location>
        <begin position="1"/>
        <end position="70"/>
    </location>
</feature>
<dbReference type="InterPro" id="IPR051836">
    <property type="entry name" value="Kremen_rcpt"/>
</dbReference>
<comment type="caution">
    <text evidence="8">The sequence shown here is derived from an EMBL/GenBank/DDBJ whole genome shotgun (WGS) entry which is preliminary data.</text>
</comment>
<evidence type="ECO:0000256" key="3">
    <source>
        <dbReference type="ARBA" id="ARBA00022729"/>
    </source>
</evidence>
<keyword evidence="6" id="KW-0325">Glycoprotein</keyword>